<feature type="domain" description="Adenosine deaminase" evidence="6">
    <location>
        <begin position="19"/>
        <end position="341"/>
    </location>
</feature>
<dbReference type="PANTHER" id="PTHR43114:SF6">
    <property type="entry name" value="ADENINE DEAMINASE"/>
    <property type="match status" value="1"/>
</dbReference>
<evidence type="ECO:0000256" key="3">
    <source>
        <dbReference type="ARBA" id="ARBA00022801"/>
    </source>
</evidence>
<organism evidence="7 8">
    <name type="scientific">Porphyridium purpureum</name>
    <name type="common">Red alga</name>
    <name type="synonym">Porphyridium cruentum</name>
    <dbReference type="NCBI Taxonomy" id="35688"/>
    <lineage>
        <taxon>Eukaryota</taxon>
        <taxon>Rhodophyta</taxon>
        <taxon>Bangiophyceae</taxon>
        <taxon>Porphyridiales</taxon>
        <taxon>Porphyridiaceae</taxon>
        <taxon>Porphyridium</taxon>
    </lineage>
</organism>
<evidence type="ECO:0000313" key="7">
    <source>
        <dbReference type="EMBL" id="KAA8496706.1"/>
    </source>
</evidence>
<gene>
    <name evidence="7" type="ORF">FVE85_0435</name>
</gene>
<dbReference type="GO" id="GO:0006146">
    <property type="term" value="P:adenine catabolic process"/>
    <property type="evidence" value="ECO:0007669"/>
    <property type="project" value="InterPro"/>
</dbReference>
<dbReference type="NCBIfam" id="TIGR01430">
    <property type="entry name" value="aden_deam"/>
    <property type="match status" value="1"/>
</dbReference>
<dbReference type="PANTHER" id="PTHR43114">
    <property type="entry name" value="ADENINE DEAMINASE"/>
    <property type="match status" value="1"/>
</dbReference>
<keyword evidence="5" id="KW-0546">Nucleotide metabolism</keyword>
<dbReference type="EMBL" id="VRMN01000002">
    <property type="protein sequence ID" value="KAA8496706.1"/>
    <property type="molecule type" value="Genomic_DNA"/>
</dbReference>
<dbReference type="GO" id="GO:0009117">
    <property type="term" value="P:nucleotide metabolic process"/>
    <property type="evidence" value="ECO:0007669"/>
    <property type="project" value="UniProtKB-KW"/>
</dbReference>
<dbReference type="Proteomes" id="UP000324585">
    <property type="component" value="Unassembled WGS sequence"/>
</dbReference>
<accession>A0A5J4YZF9</accession>
<sequence length="357" mass="40006">MNADEERVARAIAYARAAPKVELHVHIEGTLEPELVFKLAAKNGVDLAPYQSVHELRAAYSFTDLQSFLDIYYLGARVLQDEDDFYELMSRYLAKCRDEHVVHAEIFFDPQTHLQRRIPFEVFMGGFLRAIRNAQTEFGMSVLLIMCFLRHLPEEDAITTLNLAKPFVDSIQAVGLDSSERGFPPHLFQRVYEHARGLGLDCVAHAGEEGPAEYISEALDLLQCRRIDHGIRCVDDPMVMKRLADARIPLTVCPLSNLKLGVVAVVAELPLRDMLDAGLCVTINSDDPAYFGGYINDNFEAVIRAFDFVDQRVIHTLLRNAIQASLLPAAHKLALEQQLDAVQRAPIHETVAGRLTA</sequence>
<evidence type="ECO:0000259" key="6">
    <source>
        <dbReference type="Pfam" id="PF00962"/>
    </source>
</evidence>
<protein>
    <submittedName>
        <fullName evidence="7">Adenine deaminase</fullName>
    </submittedName>
</protein>
<dbReference type="InterPro" id="IPR032466">
    <property type="entry name" value="Metal_Hydrolase"/>
</dbReference>
<comment type="cofactor">
    <cofactor evidence="1">
        <name>Zn(2+)</name>
        <dbReference type="ChEBI" id="CHEBI:29105"/>
    </cofactor>
</comment>
<dbReference type="SUPFAM" id="SSF51556">
    <property type="entry name" value="Metallo-dependent hydrolases"/>
    <property type="match status" value="1"/>
</dbReference>
<evidence type="ECO:0000313" key="8">
    <source>
        <dbReference type="Proteomes" id="UP000324585"/>
    </source>
</evidence>
<dbReference type="Gene3D" id="3.20.20.140">
    <property type="entry name" value="Metal-dependent hydrolases"/>
    <property type="match status" value="1"/>
</dbReference>
<dbReference type="InterPro" id="IPR028892">
    <property type="entry name" value="ADE"/>
</dbReference>
<evidence type="ECO:0000256" key="2">
    <source>
        <dbReference type="ARBA" id="ARBA00022723"/>
    </source>
</evidence>
<proteinExistence type="inferred from homology"/>
<dbReference type="OMA" id="NHFTIHA"/>
<comment type="caution">
    <text evidence="7">The sequence shown here is derived from an EMBL/GenBank/DDBJ whole genome shotgun (WGS) entry which is preliminary data.</text>
</comment>
<dbReference type="GO" id="GO:0043103">
    <property type="term" value="P:hypoxanthine salvage"/>
    <property type="evidence" value="ECO:0007669"/>
    <property type="project" value="TreeGrafter"/>
</dbReference>
<evidence type="ECO:0000256" key="1">
    <source>
        <dbReference type="ARBA" id="ARBA00001947"/>
    </source>
</evidence>
<dbReference type="GO" id="GO:0005829">
    <property type="term" value="C:cytosol"/>
    <property type="evidence" value="ECO:0007669"/>
    <property type="project" value="TreeGrafter"/>
</dbReference>
<dbReference type="InterPro" id="IPR006330">
    <property type="entry name" value="Ado/ade_deaminase"/>
</dbReference>
<reference evidence="8" key="1">
    <citation type="journal article" date="2019" name="Nat. Commun.">
        <title>Expansion of phycobilisome linker gene families in mesophilic red algae.</title>
        <authorList>
            <person name="Lee J."/>
            <person name="Kim D."/>
            <person name="Bhattacharya D."/>
            <person name="Yoon H.S."/>
        </authorList>
    </citation>
    <scope>NUCLEOTIDE SEQUENCE [LARGE SCALE GENOMIC DNA]</scope>
    <source>
        <strain evidence="8">CCMP 1328</strain>
    </source>
</reference>
<dbReference type="AlphaFoldDB" id="A0A5J4YZF9"/>
<dbReference type="GO" id="GO:0000034">
    <property type="term" value="F:adenine deaminase activity"/>
    <property type="evidence" value="ECO:0007669"/>
    <property type="project" value="InterPro"/>
</dbReference>
<dbReference type="HAMAP" id="MF_01962">
    <property type="entry name" value="Adenine_deaminase"/>
    <property type="match status" value="1"/>
</dbReference>
<dbReference type="OrthoDB" id="272271at2759"/>
<dbReference type="InterPro" id="IPR001365">
    <property type="entry name" value="A_deaminase_dom"/>
</dbReference>
<evidence type="ECO:0000256" key="4">
    <source>
        <dbReference type="ARBA" id="ARBA00022833"/>
    </source>
</evidence>
<dbReference type="Pfam" id="PF00962">
    <property type="entry name" value="A_deaminase"/>
    <property type="match status" value="1"/>
</dbReference>
<keyword evidence="4" id="KW-0862">Zinc</keyword>
<dbReference type="NCBIfam" id="NF006850">
    <property type="entry name" value="PRK09358.1-6"/>
    <property type="match status" value="1"/>
</dbReference>
<keyword evidence="8" id="KW-1185">Reference proteome</keyword>
<keyword evidence="2" id="KW-0479">Metal-binding</keyword>
<dbReference type="CDD" id="cd01320">
    <property type="entry name" value="ADA"/>
    <property type="match status" value="1"/>
</dbReference>
<name>A0A5J4YZF9_PORPP</name>
<evidence type="ECO:0000256" key="5">
    <source>
        <dbReference type="ARBA" id="ARBA00023080"/>
    </source>
</evidence>
<dbReference type="GO" id="GO:0046872">
    <property type="term" value="F:metal ion binding"/>
    <property type="evidence" value="ECO:0007669"/>
    <property type="project" value="UniProtKB-KW"/>
</dbReference>
<keyword evidence="3" id="KW-0378">Hydrolase</keyword>